<dbReference type="EMBL" id="CM044703">
    <property type="protein sequence ID" value="KAI5674780.1"/>
    <property type="molecule type" value="Genomic_DNA"/>
</dbReference>
<comment type="caution">
    <text evidence="1">The sequence shown here is derived from an EMBL/GenBank/DDBJ whole genome shotgun (WGS) entry which is preliminary data.</text>
</comment>
<keyword evidence="2" id="KW-1185">Reference proteome</keyword>
<evidence type="ECO:0000313" key="1">
    <source>
        <dbReference type="EMBL" id="KAI5674780.1"/>
    </source>
</evidence>
<name>A0ACC0BQ24_CATRO</name>
<reference evidence="2" key="1">
    <citation type="journal article" date="2023" name="Nat. Plants">
        <title>Single-cell RNA sequencing provides a high-resolution roadmap for understanding the multicellular compartmentation of specialized metabolism.</title>
        <authorList>
            <person name="Sun S."/>
            <person name="Shen X."/>
            <person name="Li Y."/>
            <person name="Li Y."/>
            <person name="Wang S."/>
            <person name="Li R."/>
            <person name="Zhang H."/>
            <person name="Shen G."/>
            <person name="Guo B."/>
            <person name="Wei J."/>
            <person name="Xu J."/>
            <person name="St-Pierre B."/>
            <person name="Chen S."/>
            <person name="Sun C."/>
        </authorList>
    </citation>
    <scope>NUCLEOTIDE SEQUENCE [LARGE SCALE GENOMIC DNA]</scope>
</reference>
<proteinExistence type="predicted"/>
<protein>
    <submittedName>
        <fullName evidence="1">Uncharacterized protein</fullName>
    </submittedName>
</protein>
<evidence type="ECO:0000313" key="2">
    <source>
        <dbReference type="Proteomes" id="UP001060085"/>
    </source>
</evidence>
<sequence length="950" mass="106093">MELEVVGRHALFFDDDASAAFVNSGDALVDWNSLKIDRYDVRHLLSAPLPPRRRLNPQITSQLPDFAFECELDRERYLDLPPPSVEPEGEEALKLADNDGYHAVAFSYGKSDESANQKNAEGELGSSGFHPPFAVPENLLQSLPSTEKVHQIIAKTATFVSKHGAQSEIVLRVKQGDNPTFGFLMPDHQLHPYFRFLVDHQELLQSDIDGKTQTEDQMAKTNQISTESGALSLLGSVYGSGEDEDSAVEGGQDVVNVALEKTVNTSSARDYKNLEKTKFSSNEAKKDKDDIITKHLPSSNKEKTPALKKNPSIRSSKSVTTSMKQKDDSGLISSSLEKLKEPLVLEPPSELKRLIDKIVEFIVKNGKQFEITLREQDSKQGRFPFLQPSNQYHPYYLKVLQRAEESKVGARNSFHVRDDVAGRNLDKKALVSEDNDASSLGYVGFDVPFESDRKEKFKMVISKSKKDVLDAPSEANQQEIGISLDATAAILQAATRGIRNPNLGIISSIGVNGGRSGHGHSKGVGRVSNLRSQGSSELSDIQISDQNRAHNSSVSVSQTAKRAAAEADSPEADLTREQKLKAERLRRAKMFVAKLKSGAGPSVAEPSVAEPSGSLSAEPTGSASLVAAAEVNLVDQAKEGSSVPGDSCTPQSENTERNHFCDEQSERKSGRKYRLRSERHDMDDENDDVEDAEDIHSRKKHQSHGSLPEGNDGREKDDKERSHKHARRKHRSHHSSSEEENTYEVQKGKSHKRSRKKHRSHHSSHDEDDGGKDHSFDERNYHKHSRKKRSSHHSSDEGDDRGDYEDEKYHKHLRKKHRSHRDRDSRKHRKESHRRSKHESSSDTEQGDRDGCKRRKEESLKRSKHKSSSDTEHVDRMRDVKHLQKEELEEGEISSKASDHSRGSVADGGSRETSMDNTVTHPRAPSLPSQTTEVSDDLRAKIRAMLMATR</sequence>
<gene>
    <name evidence="1" type="ORF">M9H77_15144</name>
</gene>
<organism evidence="1 2">
    <name type="scientific">Catharanthus roseus</name>
    <name type="common">Madagascar periwinkle</name>
    <name type="synonym">Vinca rosea</name>
    <dbReference type="NCBI Taxonomy" id="4058"/>
    <lineage>
        <taxon>Eukaryota</taxon>
        <taxon>Viridiplantae</taxon>
        <taxon>Streptophyta</taxon>
        <taxon>Embryophyta</taxon>
        <taxon>Tracheophyta</taxon>
        <taxon>Spermatophyta</taxon>
        <taxon>Magnoliopsida</taxon>
        <taxon>eudicotyledons</taxon>
        <taxon>Gunneridae</taxon>
        <taxon>Pentapetalae</taxon>
        <taxon>asterids</taxon>
        <taxon>lamiids</taxon>
        <taxon>Gentianales</taxon>
        <taxon>Apocynaceae</taxon>
        <taxon>Rauvolfioideae</taxon>
        <taxon>Vinceae</taxon>
        <taxon>Catharanthinae</taxon>
        <taxon>Catharanthus</taxon>
    </lineage>
</organism>
<accession>A0ACC0BQ24</accession>
<dbReference type="Proteomes" id="UP001060085">
    <property type="component" value="Linkage Group LG03"/>
</dbReference>